<evidence type="ECO:0000259" key="8">
    <source>
        <dbReference type="Pfam" id="PF10411"/>
    </source>
</evidence>
<organism evidence="10 11">
    <name type="scientific">Hydrogenophaga atypica</name>
    <dbReference type="NCBI Taxonomy" id="249409"/>
    <lineage>
        <taxon>Bacteria</taxon>
        <taxon>Pseudomonadati</taxon>
        <taxon>Pseudomonadota</taxon>
        <taxon>Betaproteobacteria</taxon>
        <taxon>Burkholderiales</taxon>
        <taxon>Comamonadaceae</taxon>
        <taxon>Hydrogenophaga</taxon>
    </lineage>
</organism>
<dbReference type="CDD" id="cd03020">
    <property type="entry name" value="DsbA_DsbC_DsbG"/>
    <property type="match status" value="1"/>
</dbReference>
<proteinExistence type="inferred from homology"/>
<evidence type="ECO:0000256" key="5">
    <source>
        <dbReference type="ARBA" id="ARBA00023157"/>
    </source>
</evidence>
<dbReference type="RefSeq" id="WP_382225303.1">
    <property type="nucleotide sequence ID" value="NZ_JBHTCA010000014.1"/>
</dbReference>
<dbReference type="Proteomes" id="UP001596501">
    <property type="component" value="Unassembled WGS sequence"/>
</dbReference>
<evidence type="ECO:0000256" key="1">
    <source>
        <dbReference type="ARBA" id="ARBA00004418"/>
    </source>
</evidence>
<comment type="function">
    <text evidence="7">Required for disulfide bond formation in some periplasmic proteins. Acts by transferring its disulfide bond to other proteins and is reduced in the process.</text>
</comment>
<gene>
    <name evidence="10" type="ORF">ACFQPB_15940</name>
</gene>
<evidence type="ECO:0000259" key="9">
    <source>
        <dbReference type="Pfam" id="PF13098"/>
    </source>
</evidence>
<dbReference type="Pfam" id="PF13098">
    <property type="entry name" value="Thioredoxin_2"/>
    <property type="match status" value="1"/>
</dbReference>
<dbReference type="InterPro" id="IPR051470">
    <property type="entry name" value="Thiol:disulfide_interchange"/>
</dbReference>
<comment type="subcellular location">
    <subcellularLocation>
        <location evidence="1 7">Periplasm</location>
    </subcellularLocation>
</comment>
<dbReference type="SUPFAM" id="SSF54423">
    <property type="entry name" value="DsbC/DsbG N-terminal domain-like"/>
    <property type="match status" value="1"/>
</dbReference>
<keyword evidence="5" id="KW-1015">Disulfide bond</keyword>
<dbReference type="SUPFAM" id="SSF52833">
    <property type="entry name" value="Thioredoxin-like"/>
    <property type="match status" value="1"/>
</dbReference>
<dbReference type="InterPro" id="IPR009094">
    <property type="entry name" value="DiS-bond_isomerase_DsbC/G_N_sf"/>
</dbReference>
<keyword evidence="11" id="KW-1185">Reference proteome</keyword>
<dbReference type="Gene3D" id="3.10.450.70">
    <property type="entry name" value="Disulphide bond isomerase, DsbC/G, N-terminal"/>
    <property type="match status" value="1"/>
</dbReference>
<evidence type="ECO:0000256" key="7">
    <source>
        <dbReference type="RuleBase" id="RU364038"/>
    </source>
</evidence>
<keyword evidence="4 7" id="KW-0574">Periplasm</keyword>
<comment type="similarity">
    <text evidence="2 7">Belongs to the thioredoxin family. DsbC subfamily.</text>
</comment>
<dbReference type="InterPro" id="IPR033954">
    <property type="entry name" value="DiS-bond_Isoase_DsbC/G"/>
</dbReference>
<reference evidence="11" key="1">
    <citation type="journal article" date="2019" name="Int. J. Syst. Evol. Microbiol.">
        <title>The Global Catalogue of Microorganisms (GCM) 10K type strain sequencing project: providing services to taxonomists for standard genome sequencing and annotation.</title>
        <authorList>
            <consortium name="The Broad Institute Genomics Platform"/>
            <consortium name="The Broad Institute Genome Sequencing Center for Infectious Disease"/>
            <person name="Wu L."/>
            <person name="Ma J."/>
        </authorList>
    </citation>
    <scope>NUCLEOTIDE SEQUENCE [LARGE SCALE GENOMIC DNA]</scope>
    <source>
        <strain evidence="11">CGMCC 1.12371</strain>
    </source>
</reference>
<evidence type="ECO:0000256" key="4">
    <source>
        <dbReference type="ARBA" id="ARBA00022764"/>
    </source>
</evidence>
<feature type="domain" description="Disulphide bond isomerase DsbC/G N-terminal" evidence="8">
    <location>
        <begin position="5"/>
        <end position="66"/>
    </location>
</feature>
<dbReference type="EMBL" id="JBHTCA010000014">
    <property type="protein sequence ID" value="MFC7410357.1"/>
    <property type="molecule type" value="Genomic_DNA"/>
</dbReference>
<evidence type="ECO:0000256" key="3">
    <source>
        <dbReference type="ARBA" id="ARBA00022729"/>
    </source>
</evidence>
<keyword evidence="6 7" id="KW-0676">Redox-active center</keyword>
<evidence type="ECO:0000256" key="6">
    <source>
        <dbReference type="ARBA" id="ARBA00023284"/>
    </source>
</evidence>
<dbReference type="InterPro" id="IPR036249">
    <property type="entry name" value="Thioredoxin-like_sf"/>
</dbReference>
<evidence type="ECO:0000256" key="2">
    <source>
        <dbReference type="ARBA" id="ARBA00009813"/>
    </source>
</evidence>
<dbReference type="Pfam" id="PF10411">
    <property type="entry name" value="DsbC_N"/>
    <property type="match status" value="1"/>
</dbReference>
<accession>A0ABW2QNX1</accession>
<protein>
    <recommendedName>
        <fullName evidence="7">Thiol:disulfide interchange protein</fullName>
    </recommendedName>
</protein>
<name>A0ABW2QNX1_9BURK</name>
<keyword evidence="3 7" id="KW-0732">Signal</keyword>
<evidence type="ECO:0000313" key="11">
    <source>
        <dbReference type="Proteomes" id="UP001596501"/>
    </source>
</evidence>
<feature type="domain" description="Thioredoxin-like fold" evidence="9">
    <location>
        <begin position="90"/>
        <end position="211"/>
    </location>
</feature>
<dbReference type="InterPro" id="IPR012336">
    <property type="entry name" value="Thioredoxin-like_fold"/>
</dbReference>
<dbReference type="PANTHER" id="PTHR35272">
    <property type="entry name" value="THIOL:DISULFIDE INTERCHANGE PROTEIN DSBC-RELATED"/>
    <property type="match status" value="1"/>
</dbReference>
<dbReference type="Gene3D" id="3.40.30.10">
    <property type="entry name" value="Glutaredoxin"/>
    <property type="match status" value="1"/>
</dbReference>
<evidence type="ECO:0000313" key="10">
    <source>
        <dbReference type="EMBL" id="MFC7410357.1"/>
    </source>
</evidence>
<dbReference type="InterPro" id="IPR018950">
    <property type="entry name" value="DiS-bond_isomerase_DsbC/G_N"/>
</dbReference>
<comment type="caution">
    <text evidence="10">The sequence shown here is derived from an EMBL/GenBank/DDBJ whole genome shotgun (WGS) entry which is preliminary data.</text>
</comment>
<dbReference type="PANTHER" id="PTHR35272:SF3">
    <property type="entry name" value="THIOL:DISULFIDE INTERCHANGE PROTEIN DSBC"/>
    <property type="match status" value="1"/>
</dbReference>
<sequence length="217" mass="24054">MAERLRSAIESQTGGKVPVTSINDTPIKGIYEVVSEKEVFYVDESGRYGFVDGRLVDLRTQRDLTAARLDQITAIPFNSLPLQHAIKEVRGNGQRRMAVFEDPNCPICRVFNKFVAQLDDVTVYRFMFPVIDPSSGALARVAWCSRDRAASWDAIMNGARPQGNENCDVQGLVSILKFGETHQMNNTPTVILPNGKRLVGATPPEQFIAELDAANKK</sequence>